<dbReference type="AlphaFoldDB" id="A0A4E0Q9C9"/>
<sequence length="403" mass="46421">MYKRYLQLDLNKKEFEIRLGSLIAGLRPQLKRRAVSYGMDGKCIDVLLADIQEDLLFQFERWTDDEYLAFVKMICKTMLDDKGSEHRVKSPGVVESMQEVDSLNGPLTGRLILNMLENRCSLKEREMLKLLRRSEASLGSTHGHSNSASYANGLYQTSSGRIKILLMDGSAWGDIRSILQHEFTHFFTHESCFNTIIKAWHVPQSTYLSEDELEDILINNVRSVVLHLYTGKALKMEEVEQFLRWKIPVEIKPSAENLFKKTVCEESINSVVFCMDDIAELDIMKDDLMVRNMTFSLCNILDESLAYLSEKYTGLTYDAGKLAVTHSTTANIRDFEKIYRSLERITANMNEEDFDTFAKCLCDRFLSIWDPFWGIKEYEAAVDSILDVRVCVPDKCTIKDKTH</sequence>
<dbReference type="RefSeq" id="WP_135388157.1">
    <property type="nucleotide sequence ID" value="NZ_PGGK01000001.1"/>
</dbReference>
<evidence type="ECO:0000313" key="1">
    <source>
        <dbReference type="EMBL" id="TGC11520.1"/>
    </source>
</evidence>
<dbReference type="EMBL" id="PGGK01000001">
    <property type="protein sequence ID" value="TGC11520.1"/>
    <property type="molecule type" value="Genomic_DNA"/>
</dbReference>
<protein>
    <submittedName>
        <fullName evidence="1">Uncharacterized protein</fullName>
    </submittedName>
</protein>
<name>A0A4E0Q9C9_9EURY</name>
<accession>A0A4E0Q9C9</accession>
<evidence type="ECO:0000313" key="2">
    <source>
        <dbReference type="Proteomes" id="UP000297295"/>
    </source>
</evidence>
<keyword evidence="2" id="KW-1185">Reference proteome</keyword>
<organism evidence="1 2">
    <name type="scientific">Methanolobus halotolerans</name>
    <dbReference type="NCBI Taxonomy" id="2052935"/>
    <lineage>
        <taxon>Archaea</taxon>
        <taxon>Methanobacteriati</taxon>
        <taxon>Methanobacteriota</taxon>
        <taxon>Stenosarchaea group</taxon>
        <taxon>Methanomicrobia</taxon>
        <taxon>Methanosarcinales</taxon>
        <taxon>Methanosarcinaceae</taxon>
        <taxon>Methanolobus</taxon>
    </lineage>
</organism>
<proteinExistence type="predicted"/>
<gene>
    <name evidence="1" type="ORF">CUN85_01235</name>
</gene>
<reference evidence="1 2" key="1">
    <citation type="submission" date="2017-11" db="EMBL/GenBank/DDBJ databases">
        <title>Isolation and Characterization of Methanogenic Archaea from Saline Meromictic Lake at Siberia.</title>
        <authorList>
            <person name="Shen Y."/>
            <person name="Huang H.-H."/>
            <person name="Lai M.-C."/>
            <person name="Chen S.-C."/>
        </authorList>
    </citation>
    <scope>NUCLEOTIDE SEQUENCE [LARGE SCALE GENOMIC DNA]</scope>
    <source>
        <strain evidence="1 2">SY-01</strain>
    </source>
</reference>
<dbReference type="OrthoDB" id="386852at2157"/>
<dbReference type="Proteomes" id="UP000297295">
    <property type="component" value="Unassembled WGS sequence"/>
</dbReference>
<comment type="caution">
    <text evidence="1">The sequence shown here is derived from an EMBL/GenBank/DDBJ whole genome shotgun (WGS) entry which is preliminary data.</text>
</comment>